<keyword evidence="1" id="KW-0808">Transferase</keyword>
<comment type="caution">
    <text evidence="1">The sequence shown here is derived from an EMBL/GenBank/DDBJ whole genome shotgun (WGS) entry which is preliminary data.</text>
</comment>
<dbReference type="InterPro" id="IPR029063">
    <property type="entry name" value="SAM-dependent_MTases_sf"/>
</dbReference>
<dbReference type="RefSeq" id="WP_069193783.1">
    <property type="nucleotide sequence ID" value="NZ_RLII01000020.1"/>
</dbReference>
<accession>A0A4Q0I281</accession>
<dbReference type="Proteomes" id="UP000289166">
    <property type="component" value="Unassembled WGS sequence"/>
</dbReference>
<keyword evidence="2" id="KW-1185">Reference proteome</keyword>
<dbReference type="GO" id="GO:0032259">
    <property type="term" value="P:methylation"/>
    <property type="evidence" value="ECO:0007669"/>
    <property type="project" value="UniProtKB-KW"/>
</dbReference>
<dbReference type="SUPFAM" id="SSF53335">
    <property type="entry name" value="S-adenosyl-L-methionine-dependent methyltransferases"/>
    <property type="match status" value="1"/>
</dbReference>
<organism evidence="1 2">
    <name type="scientific">Acetivibrio mesophilus</name>
    <dbReference type="NCBI Taxonomy" id="2487273"/>
    <lineage>
        <taxon>Bacteria</taxon>
        <taxon>Bacillati</taxon>
        <taxon>Bacillota</taxon>
        <taxon>Clostridia</taxon>
        <taxon>Eubacteriales</taxon>
        <taxon>Oscillospiraceae</taxon>
        <taxon>Acetivibrio</taxon>
    </lineage>
</organism>
<dbReference type="PANTHER" id="PTHR35276:SF1">
    <property type="entry name" value="TRNA (MNM(5)S(2)U34)-METHYLTRANSFERASE, CHLOROPLASTIC"/>
    <property type="match status" value="1"/>
</dbReference>
<dbReference type="InterPro" id="IPR010719">
    <property type="entry name" value="MnmM_MeTrfase"/>
</dbReference>
<dbReference type="PANTHER" id="PTHR35276">
    <property type="entry name" value="S-ADENOSYL-L-METHIONINE-DEPENDENT METHYLTRANSFERASES SUPERFAMILY PROTEIN"/>
    <property type="match status" value="1"/>
</dbReference>
<dbReference type="AlphaFoldDB" id="A0A4Q0I281"/>
<reference evidence="2" key="1">
    <citation type="submission" date="2018-11" db="EMBL/GenBank/DDBJ databases">
        <title>Genome sequencing of a novel mesophilic and cellulolytic organism within the genus Hungateiclostridium.</title>
        <authorList>
            <person name="Rettenmaier R."/>
            <person name="Liebl W."/>
            <person name="Zverlov V."/>
        </authorList>
    </citation>
    <scope>NUCLEOTIDE SEQUENCE [LARGE SCALE GENOMIC DNA]</scope>
    <source>
        <strain evidence="2">N2K1</strain>
    </source>
</reference>
<evidence type="ECO:0000313" key="2">
    <source>
        <dbReference type="Proteomes" id="UP000289166"/>
    </source>
</evidence>
<proteinExistence type="predicted"/>
<evidence type="ECO:0000313" key="1">
    <source>
        <dbReference type="EMBL" id="RXE58313.1"/>
    </source>
</evidence>
<dbReference type="EMBL" id="RLII01000020">
    <property type="protein sequence ID" value="RXE58313.1"/>
    <property type="molecule type" value="Genomic_DNA"/>
</dbReference>
<dbReference type="CDD" id="cd02440">
    <property type="entry name" value="AdoMet_MTases"/>
    <property type="match status" value="1"/>
</dbReference>
<keyword evidence="1" id="KW-0489">Methyltransferase</keyword>
<dbReference type="Pfam" id="PF06962">
    <property type="entry name" value="rRNA_methylase"/>
    <property type="match status" value="1"/>
</dbReference>
<dbReference type="GO" id="GO:0008168">
    <property type="term" value="F:methyltransferase activity"/>
    <property type="evidence" value="ECO:0007669"/>
    <property type="project" value="UniProtKB-KW"/>
</dbReference>
<gene>
    <name evidence="1" type="ORF">EFD62_12810</name>
</gene>
<dbReference type="OrthoDB" id="9792989at2"/>
<protein>
    <submittedName>
        <fullName evidence="1">Methyltransferase domain-containing protein</fullName>
    </submittedName>
</protein>
<dbReference type="Gene3D" id="3.40.50.150">
    <property type="entry name" value="Vaccinia Virus protein VP39"/>
    <property type="match status" value="1"/>
</dbReference>
<sequence length="188" mass="20846">MQTIKNSLGQSHEYIKMFVKEGDTVVDATCGNGNDTAFLASIVGENGRVFGFDIQERAIFNTTKKLKDLNLSGRVTLIKDGHQNMDKYVDSPVKAVMFNLGYLPSGDHDLGTRPETTIDALSKSMELLITGGIITVVIYYGGDSGFEEKEKVLEFLKSIDQKRFIVQRTDFINQANCPPILVCIEKIS</sequence>
<name>A0A4Q0I281_9FIRM</name>